<dbReference type="Pfam" id="PF00704">
    <property type="entry name" value="Glyco_hydro_18"/>
    <property type="match status" value="1"/>
</dbReference>
<dbReference type="STRING" id="156980.SAMN04489745_0428"/>
<dbReference type="InterPro" id="IPR006311">
    <property type="entry name" value="TAT_signal"/>
</dbReference>
<gene>
    <name evidence="7" type="ORF">SAMN04489745_0428</name>
</gene>
<dbReference type="PROSITE" id="PS51318">
    <property type="entry name" value="TAT"/>
    <property type="match status" value="1"/>
</dbReference>
<keyword evidence="8" id="KW-1185">Reference proteome</keyword>
<dbReference type="AlphaFoldDB" id="A0A1H4JXV2"/>
<keyword evidence="5" id="KW-0732">Signal</keyword>
<evidence type="ECO:0000256" key="2">
    <source>
        <dbReference type="ARBA" id="ARBA00023295"/>
    </source>
</evidence>
<dbReference type="PROSITE" id="PS01095">
    <property type="entry name" value="GH18_1"/>
    <property type="match status" value="1"/>
</dbReference>
<feature type="chain" id="PRO_5010360823" evidence="5">
    <location>
        <begin position="42"/>
        <end position="311"/>
    </location>
</feature>
<dbReference type="CDD" id="cd06542">
    <property type="entry name" value="GH18_EndoS-like"/>
    <property type="match status" value="1"/>
</dbReference>
<evidence type="ECO:0000256" key="1">
    <source>
        <dbReference type="ARBA" id="ARBA00022801"/>
    </source>
</evidence>
<keyword evidence="2 3" id="KW-0326">Glycosidase</keyword>
<dbReference type="SUPFAM" id="SSF51445">
    <property type="entry name" value="(Trans)glycosidases"/>
    <property type="match status" value="1"/>
</dbReference>
<reference evidence="7 8" key="1">
    <citation type="submission" date="2016-10" db="EMBL/GenBank/DDBJ databases">
        <authorList>
            <person name="de Groot N.N."/>
        </authorList>
    </citation>
    <scope>NUCLEOTIDE SEQUENCE [LARGE SCALE GENOMIC DNA]</scope>
    <source>
        <strain evidence="7 8">DSM 10495</strain>
    </source>
</reference>
<name>A0A1H4JXV2_9MICC</name>
<keyword evidence="1 3" id="KW-0378">Hydrolase</keyword>
<feature type="domain" description="GH18" evidence="6">
    <location>
        <begin position="51"/>
        <end position="306"/>
    </location>
</feature>
<dbReference type="InterPro" id="IPR001579">
    <property type="entry name" value="Glyco_hydro_18_chit_AS"/>
</dbReference>
<accession>A0A1H4JXV2</accession>
<feature type="signal peptide" evidence="5">
    <location>
        <begin position="1"/>
        <end position="41"/>
    </location>
</feature>
<dbReference type="InterPro" id="IPR001223">
    <property type="entry name" value="Glyco_hydro18_cat"/>
</dbReference>
<protein>
    <submittedName>
        <fullName evidence="7">Glycosyl hydrolases family 18</fullName>
    </submittedName>
</protein>
<evidence type="ECO:0000256" key="5">
    <source>
        <dbReference type="SAM" id="SignalP"/>
    </source>
</evidence>
<dbReference type="GO" id="GO:0005975">
    <property type="term" value="P:carbohydrate metabolic process"/>
    <property type="evidence" value="ECO:0007669"/>
    <property type="project" value="InterPro"/>
</dbReference>
<dbReference type="Proteomes" id="UP000182652">
    <property type="component" value="Unassembled WGS sequence"/>
</dbReference>
<dbReference type="EMBL" id="FNSN01000003">
    <property type="protein sequence ID" value="SEB50675.1"/>
    <property type="molecule type" value="Genomic_DNA"/>
</dbReference>
<dbReference type="RefSeq" id="WP_082724110.1">
    <property type="nucleotide sequence ID" value="NZ_FNSN01000003.1"/>
</dbReference>
<evidence type="ECO:0000259" key="6">
    <source>
        <dbReference type="PROSITE" id="PS51910"/>
    </source>
</evidence>
<dbReference type="NCBIfam" id="NF045482">
    <property type="entry name" value="Endoglyc_H"/>
    <property type="match status" value="1"/>
</dbReference>
<sequence length="311" mass="32795">MTTPSNTPQNSPFPRRALLRGLGGAALLGAAGLGGATAAGAATGATTAGRIKSVAYIEVNSNSISNVGRYTLAGSGANAFDLAVIFAANINYDGTNAVFYCNPQVQAVLDNAATTIRPLQQKGIKVILSVLGNHQGAGFANFPDEAAADRFAASLADTVTRYGLDGIDFDDEWAEYGKNGTSQPNDWSFVYLVKSLRKRLPDKLITFYNIGPAADHLSYGGLRVGDMVDYAWNPYYGTYSAPVIDGMGPAKLGAAAVDLNNTSTSTMKSFAQRTKTDGYGVYVTYDLRAGNYSTVISSFTRELYGSAAVYS</sequence>
<evidence type="ECO:0000313" key="8">
    <source>
        <dbReference type="Proteomes" id="UP000182652"/>
    </source>
</evidence>
<comment type="similarity">
    <text evidence="4">Belongs to the glycosyl hydrolase 18 family.</text>
</comment>
<evidence type="ECO:0000256" key="3">
    <source>
        <dbReference type="RuleBase" id="RU000489"/>
    </source>
</evidence>
<proteinExistence type="inferred from homology"/>
<evidence type="ECO:0000256" key="4">
    <source>
        <dbReference type="RuleBase" id="RU004453"/>
    </source>
</evidence>
<dbReference type="Gene3D" id="3.20.20.80">
    <property type="entry name" value="Glycosidases"/>
    <property type="match status" value="1"/>
</dbReference>
<dbReference type="InterPro" id="IPR017853">
    <property type="entry name" value="GH"/>
</dbReference>
<dbReference type="GO" id="GO:0004553">
    <property type="term" value="F:hydrolase activity, hydrolyzing O-glycosyl compounds"/>
    <property type="evidence" value="ECO:0007669"/>
    <property type="project" value="InterPro"/>
</dbReference>
<organism evidence="7 8">
    <name type="scientific">Arthrobacter woluwensis</name>
    <dbReference type="NCBI Taxonomy" id="156980"/>
    <lineage>
        <taxon>Bacteria</taxon>
        <taxon>Bacillati</taxon>
        <taxon>Actinomycetota</taxon>
        <taxon>Actinomycetes</taxon>
        <taxon>Micrococcales</taxon>
        <taxon>Micrococcaceae</taxon>
        <taxon>Arthrobacter</taxon>
    </lineage>
</organism>
<dbReference type="PROSITE" id="PS51910">
    <property type="entry name" value="GH18_2"/>
    <property type="match status" value="1"/>
</dbReference>
<dbReference type="InterPro" id="IPR054861">
    <property type="entry name" value="Endoglyc_H"/>
</dbReference>
<evidence type="ECO:0000313" key="7">
    <source>
        <dbReference type="EMBL" id="SEB50675.1"/>
    </source>
</evidence>